<dbReference type="FunFam" id="3.40.50.720:FF:000213">
    <property type="entry name" value="Putative 2-hydroxyacid dehydrogenase"/>
    <property type="match status" value="1"/>
</dbReference>
<evidence type="ECO:0000256" key="5">
    <source>
        <dbReference type="SAM" id="MobiDB-lite"/>
    </source>
</evidence>
<dbReference type="Pfam" id="PF00389">
    <property type="entry name" value="2-Hacid_dh"/>
    <property type="match status" value="1"/>
</dbReference>
<sequence length="345" mass="37427">MSKTTTVLIPGWMHEHARDMLRTHFNLIEIPDSDVETRLSPHIRASISGVACNTRIDRQFIDALPNLEIIASYGVGYDSVDATYAHSRNIVVTNTPDVLNEEVADLTIGLLISVVREIPKAQAYLREGKWKVSNYPLTRLTLRNRTVGMYGMGRIGRSIARRIEAFGLPVAYHSRRPAEGVSYNYFPSLLELASAVDVLISIVPGGPATANSVNAEILSALGPEGVFINAGRGTVVDEDALISALRTGTIAAAGLDVFADEPNVPVEMLELDNLTLLPHIASASESTRTAMADLVAQNVISWFQNGAPITPVTSVPERSNQPLEPFSSASGKHRHDGANQRVDNR</sequence>
<dbReference type="EMBL" id="QLMK01000020">
    <property type="protein sequence ID" value="RAK25737.1"/>
    <property type="molecule type" value="Genomic_DNA"/>
</dbReference>
<organism evidence="8 9">
    <name type="scientific">Falsochrobactrum ovis</name>
    <dbReference type="NCBI Taxonomy" id="1293442"/>
    <lineage>
        <taxon>Bacteria</taxon>
        <taxon>Pseudomonadati</taxon>
        <taxon>Pseudomonadota</taxon>
        <taxon>Alphaproteobacteria</taxon>
        <taxon>Hyphomicrobiales</taxon>
        <taxon>Brucellaceae</taxon>
        <taxon>Falsochrobactrum</taxon>
    </lineage>
</organism>
<dbReference type="GO" id="GO:0016618">
    <property type="term" value="F:hydroxypyruvate reductase [NAD(P)H] activity"/>
    <property type="evidence" value="ECO:0007669"/>
    <property type="project" value="TreeGrafter"/>
</dbReference>
<dbReference type="Proteomes" id="UP000249453">
    <property type="component" value="Unassembled WGS sequence"/>
</dbReference>
<feature type="domain" description="D-isomer specific 2-hydroxyacid dehydrogenase catalytic" evidence="6">
    <location>
        <begin position="45"/>
        <end position="312"/>
    </location>
</feature>
<comment type="similarity">
    <text evidence="4">Belongs to the D-isomer specific 2-hydroxyacid dehydrogenase family.</text>
</comment>
<dbReference type="Gene3D" id="3.40.50.720">
    <property type="entry name" value="NAD(P)-binding Rossmann-like Domain"/>
    <property type="match status" value="2"/>
</dbReference>
<keyword evidence="1" id="KW-0521">NADP</keyword>
<dbReference type="SUPFAM" id="SSF51735">
    <property type="entry name" value="NAD(P)-binding Rossmann-fold domains"/>
    <property type="match status" value="1"/>
</dbReference>
<evidence type="ECO:0000256" key="3">
    <source>
        <dbReference type="ARBA" id="ARBA00023027"/>
    </source>
</evidence>
<evidence type="ECO:0000256" key="4">
    <source>
        <dbReference type="RuleBase" id="RU003719"/>
    </source>
</evidence>
<evidence type="ECO:0000313" key="9">
    <source>
        <dbReference type="Proteomes" id="UP000249453"/>
    </source>
</evidence>
<dbReference type="CDD" id="cd12156">
    <property type="entry name" value="HPPR"/>
    <property type="match status" value="1"/>
</dbReference>
<feature type="compositionally biased region" description="Basic and acidic residues" evidence="5">
    <location>
        <begin position="336"/>
        <end position="345"/>
    </location>
</feature>
<keyword evidence="3" id="KW-0520">NAD</keyword>
<protein>
    <submittedName>
        <fullName evidence="8">Lactate dehydrogenase-like 2-hydroxyacid dehydrogenase</fullName>
    </submittedName>
</protein>
<dbReference type="GO" id="GO:0005829">
    <property type="term" value="C:cytosol"/>
    <property type="evidence" value="ECO:0007669"/>
    <property type="project" value="TreeGrafter"/>
</dbReference>
<feature type="region of interest" description="Disordered" evidence="5">
    <location>
        <begin position="312"/>
        <end position="345"/>
    </location>
</feature>
<evidence type="ECO:0000256" key="2">
    <source>
        <dbReference type="ARBA" id="ARBA00023002"/>
    </source>
</evidence>
<dbReference type="GO" id="GO:0051287">
    <property type="term" value="F:NAD binding"/>
    <property type="evidence" value="ECO:0007669"/>
    <property type="project" value="InterPro"/>
</dbReference>
<dbReference type="InterPro" id="IPR006140">
    <property type="entry name" value="D-isomer_DH_NAD-bd"/>
</dbReference>
<comment type="caution">
    <text evidence="8">The sequence shown here is derived from an EMBL/GenBank/DDBJ whole genome shotgun (WGS) entry which is preliminary data.</text>
</comment>
<keyword evidence="2 4" id="KW-0560">Oxidoreductase</keyword>
<dbReference type="GO" id="GO:0030267">
    <property type="term" value="F:glyoxylate reductase (NADPH) activity"/>
    <property type="evidence" value="ECO:0007669"/>
    <property type="project" value="TreeGrafter"/>
</dbReference>
<evidence type="ECO:0000313" key="8">
    <source>
        <dbReference type="EMBL" id="RAK25737.1"/>
    </source>
</evidence>
<name>A0A364JS18_9HYPH</name>
<gene>
    <name evidence="8" type="ORF">C7374_12020</name>
</gene>
<proteinExistence type="inferred from homology"/>
<dbReference type="InterPro" id="IPR036291">
    <property type="entry name" value="NAD(P)-bd_dom_sf"/>
</dbReference>
<accession>A0A364JS18</accession>
<dbReference type="InterPro" id="IPR006139">
    <property type="entry name" value="D-isomer_2_OHA_DH_cat_dom"/>
</dbReference>
<dbReference type="PANTHER" id="PTHR10996">
    <property type="entry name" value="2-HYDROXYACID DEHYDROGENASE-RELATED"/>
    <property type="match status" value="1"/>
</dbReference>
<dbReference type="SUPFAM" id="SSF52283">
    <property type="entry name" value="Formate/glycerate dehydrogenase catalytic domain-like"/>
    <property type="match status" value="1"/>
</dbReference>
<reference evidence="8 9" key="1">
    <citation type="submission" date="2018-06" db="EMBL/GenBank/DDBJ databases">
        <title>Genomic Encyclopedia of Type Strains, Phase IV (KMG-IV): sequencing the most valuable type-strain genomes for metagenomic binning, comparative biology and taxonomic classification.</title>
        <authorList>
            <person name="Goeker M."/>
        </authorList>
    </citation>
    <scope>NUCLEOTIDE SEQUENCE [LARGE SCALE GENOMIC DNA]</scope>
    <source>
        <strain evidence="8 9">DSM 26720</strain>
    </source>
</reference>
<feature type="domain" description="D-isomer specific 2-hydroxyacid dehydrogenase NAD-binding" evidence="7">
    <location>
        <begin position="108"/>
        <end position="281"/>
    </location>
</feature>
<evidence type="ECO:0000256" key="1">
    <source>
        <dbReference type="ARBA" id="ARBA00022857"/>
    </source>
</evidence>
<evidence type="ECO:0000259" key="7">
    <source>
        <dbReference type="Pfam" id="PF02826"/>
    </source>
</evidence>
<evidence type="ECO:0000259" key="6">
    <source>
        <dbReference type="Pfam" id="PF00389"/>
    </source>
</evidence>
<dbReference type="AlphaFoldDB" id="A0A364JS18"/>
<dbReference type="InterPro" id="IPR050223">
    <property type="entry name" value="D-isomer_2-hydroxyacid_DH"/>
</dbReference>
<keyword evidence="9" id="KW-1185">Reference proteome</keyword>
<dbReference type="PANTHER" id="PTHR10996:SF178">
    <property type="entry name" value="2-HYDROXYACID DEHYDROGENASE YGL185C-RELATED"/>
    <property type="match status" value="1"/>
</dbReference>
<feature type="compositionally biased region" description="Polar residues" evidence="5">
    <location>
        <begin position="312"/>
        <end position="330"/>
    </location>
</feature>
<dbReference type="Pfam" id="PF02826">
    <property type="entry name" value="2-Hacid_dh_C"/>
    <property type="match status" value="1"/>
</dbReference>